<organismHost>
    <name type="scientific">Erythrocebus patas</name>
    <name type="common">Red guenon</name>
    <name type="synonym">Cercopithecus patas</name>
    <dbReference type="NCBI Taxonomy" id="9538"/>
</organismHost>
<evidence type="ECO:0000313" key="2">
    <source>
        <dbReference type="EMBL" id="AIL48100.1"/>
    </source>
</evidence>
<organismHost>
    <name type="scientific">Macaca</name>
    <name type="common">macaques</name>
    <dbReference type="NCBI Taxonomy" id="9539"/>
</organismHost>
<dbReference type="Proteomes" id="UP000173045">
    <property type="component" value="Genome"/>
</dbReference>
<organism evidence="2 3">
    <name type="scientific">Simian hemorrhagic fever virus</name>
    <name type="common">SHFV</name>
    <dbReference type="NCBI Taxonomy" id="38143"/>
    <lineage>
        <taxon>Viruses</taxon>
        <taxon>Riboviria</taxon>
        <taxon>Orthornavirae</taxon>
        <taxon>Pisuviricota</taxon>
        <taxon>Pisoniviricetes</taxon>
        <taxon>Nidovirales</taxon>
        <taxon>Arnidovirineae</taxon>
        <taxon>Arteriviridae</taxon>
        <taxon>Simarterivirinae</taxon>
        <taxon>Deltaarterivirus</taxon>
        <taxon>Hedartevirus</taxon>
        <taxon>Deltaarterivirus hemfev</taxon>
    </lineage>
</organism>
<evidence type="ECO:0000313" key="3">
    <source>
        <dbReference type="Proteomes" id="UP000127538"/>
    </source>
</evidence>
<dbReference type="Proteomes" id="UP000127538">
    <property type="component" value="Genome"/>
</dbReference>
<dbReference type="EMBL" id="KM371105">
    <property type="protein sequence ID" value="AIL48085.1"/>
    <property type="molecule type" value="Genomic_RNA"/>
</dbReference>
<proteinExistence type="predicted"/>
<accession>A0A077EKK0</accession>
<name>A0A077EKK0_SHFV</name>
<evidence type="ECO:0000313" key="4">
    <source>
        <dbReference type="Proteomes" id="UP000173045"/>
    </source>
</evidence>
<dbReference type="EMBL" id="KM371106">
    <property type="protein sequence ID" value="AIL48100.1"/>
    <property type="molecule type" value="Genomic_RNA"/>
</dbReference>
<dbReference type="Pfam" id="PF02497">
    <property type="entry name" value="Arteri_GP4"/>
    <property type="match status" value="1"/>
</dbReference>
<keyword evidence="1" id="KW-0472">Membrane</keyword>
<gene>
    <name evidence="2" type="primary">ORF4'</name>
</gene>
<dbReference type="InterPro" id="IPR003412">
    <property type="entry name" value="Arteri_GP4"/>
</dbReference>
<keyword evidence="1" id="KW-0812">Transmembrane</keyword>
<sequence>MERDNDVCKRHCSVDKRYCGRVLHPHGGRFVYVLCGIVAALSSVPANSNAERCMICTTNNFSTLFTESSYQHYPRWPVFQDGLDYVYSPPLVAQVLGYGETCDDTQIIGTIIETYETITGNMTGIKEAFIALDFADCLLTGILYREHNVTAVFQQQDGHIVLCWNGTDPRISINQIPTPWFISPGALRWATIICACLAIFRAFYS</sequence>
<keyword evidence="1" id="KW-1133">Transmembrane helix</keyword>
<reference evidence="3 4" key="1">
    <citation type="submission" date="2014-08" db="EMBL/GenBank/DDBJ databases">
        <title>Genome sequences of Simian hemorrhagic fever virus variant NIH LVR42-0/M6941 isolates (Arterivirdae: Arterivirus).</title>
        <authorList>
            <person name="Lauck M."/>
            <person name="Palacios G."/>
            <person name="Wiley M."/>
            <person name="Li Y."/>
            <person name="Fang Y."/>
            <person name="Lackemeyer M.G."/>
            <person name="Cai Y."/>
            <person name="Bailey A.L."/>
            <person name="Postnikova E."/>
            <person name="Radoshitzky S.R."/>
            <person name="Johnson R.F."/>
            <person name="Alkhovsky S.V."/>
            <person name="Deriabin P.G."/>
            <person name="Friedrich T.C."/>
            <person name="Goldberg T.L."/>
            <person name="Jahrling P.B."/>
            <person name="O'Connor D.H."/>
            <person name="Kuhn J.H."/>
        </authorList>
    </citation>
    <scope>NUCLEOTIDE SEQUENCE [LARGE SCALE GENOMIC DNA]</scope>
    <source>
        <strain evidence="2">LVR 42-0/M6941</strain>
    </source>
</reference>
<feature type="transmembrane region" description="Helical" evidence="1">
    <location>
        <begin position="186"/>
        <end position="204"/>
    </location>
</feature>
<dbReference type="GO" id="GO:0019031">
    <property type="term" value="C:viral envelope"/>
    <property type="evidence" value="ECO:0007669"/>
    <property type="project" value="InterPro"/>
</dbReference>
<evidence type="ECO:0000256" key="1">
    <source>
        <dbReference type="SAM" id="Phobius"/>
    </source>
</evidence>
<protein>
    <submittedName>
        <fullName evidence="2">ORF4' protein</fullName>
    </submittedName>
</protein>